<sequence>MKKIYHLSSCNTNQRILKELELGDDVELQDIKKENIDEKTLDFIKEKVGSYEAMFSKRAMKYRSMGLNEINLSEEDYKKYMLEEYTFLKRPFIIFDDEVFIGNSKKTVEAARKAYHGN</sequence>
<dbReference type="EMBL" id="PJNI01000001">
    <property type="protein sequence ID" value="PKR82314.1"/>
    <property type="molecule type" value="Genomic_DNA"/>
</dbReference>
<evidence type="ECO:0000313" key="4">
    <source>
        <dbReference type="Proteomes" id="UP000236654"/>
    </source>
</evidence>
<dbReference type="OrthoDB" id="1120494at2"/>
<gene>
    <name evidence="3" type="ORF">CW751_02990</name>
</gene>
<dbReference type="PANTHER" id="PTHR30041">
    <property type="entry name" value="ARSENATE REDUCTASE"/>
    <property type="match status" value="1"/>
</dbReference>
<dbReference type="SUPFAM" id="SSF52833">
    <property type="entry name" value="Thioredoxin-like"/>
    <property type="match status" value="1"/>
</dbReference>
<evidence type="ECO:0000313" key="3">
    <source>
        <dbReference type="EMBL" id="PKR82314.1"/>
    </source>
</evidence>
<dbReference type="RefSeq" id="WP_101333498.1">
    <property type="nucleotide sequence ID" value="NZ_PJNI01000001.1"/>
</dbReference>
<dbReference type="AlphaFoldDB" id="A0A2I0R6W9"/>
<keyword evidence="4" id="KW-1185">Reference proteome</keyword>
<reference evidence="3 4" key="1">
    <citation type="submission" date="2017-12" db="EMBL/GenBank/DDBJ databases">
        <title>The draft genome sequence of Brumimicrobium saltpan LHR20.</title>
        <authorList>
            <person name="Do Z.-J."/>
            <person name="Luo H.-R."/>
        </authorList>
    </citation>
    <scope>NUCLEOTIDE SEQUENCE [LARGE SCALE GENOMIC DNA]</scope>
    <source>
        <strain evidence="3 4">LHR20</strain>
    </source>
</reference>
<evidence type="ECO:0008006" key="5">
    <source>
        <dbReference type="Google" id="ProtNLM"/>
    </source>
</evidence>
<comment type="similarity">
    <text evidence="1 2">Belongs to the ArsC family.</text>
</comment>
<proteinExistence type="inferred from homology"/>
<name>A0A2I0R6W9_9FLAO</name>
<evidence type="ECO:0000256" key="2">
    <source>
        <dbReference type="PROSITE-ProRule" id="PRU01282"/>
    </source>
</evidence>
<dbReference type="Gene3D" id="3.40.30.10">
    <property type="entry name" value="Glutaredoxin"/>
    <property type="match status" value="1"/>
</dbReference>
<dbReference type="PANTHER" id="PTHR30041:SF8">
    <property type="entry name" value="PROTEIN YFFB"/>
    <property type="match status" value="1"/>
</dbReference>
<comment type="caution">
    <text evidence="3">The sequence shown here is derived from an EMBL/GenBank/DDBJ whole genome shotgun (WGS) entry which is preliminary data.</text>
</comment>
<dbReference type="Pfam" id="PF03960">
    <property type="entry name" value="ArsC"/>
    <property type="match status" value="1"/>
</dbReference>
<dbReference type="PROSITE" id="PS51353">
    <property type="entry name" value="ARSC"/>
    <property type="match status" value="1"/>
</dbReference>
<dbReference type="InterPro" id="IPR006660">
    <property type="entry name" value="Arsenate_reductase-like"/>
</dbReference>
<organism evidence="3 4">
    <name type="scientific">Brumimicrobium salinarum</name>
    <dbReference type="NCBI Taxonomy" id="2058658"/>
    <lineage>
        <taxon>Bacteria</taxon>
        <taxon>Pseudomonadati</taxon>
        <taxon>Bacteroidota</taxon>
        <taxon>Flavobacteriia</taxon>
        <taxon>Flavobacteriales</taxon>
        <taxon>Crocinitomicaceae</taxon>
        <taxon>Brumimicrobium</taxon>
    </lineage>
</organism>
<dbReference type="Proteomes" id="UP000236654">
    <property type="component" value="Unassembled WGS sequence"/>
</dbReference>
<dbReference type="InterPro" id="IPR036249">
    <property type="entry name" value="Thioredoxin-like_sf"/>
</dbReference>
<accession>A0A2I0R6W9</accession>
<evidence type="ECO:0000256" key="1">
    <source>
        <dbReference type="ARBA" id="ARBA00007198"/>
    </source>
</evidence>
<protein>
    <recommendedName>
        <fullName evidence="5">Arsenate reductase</fullName>
    </recommendedName>
</protein>